<dbReference type="NCBIfam" id="TIGR00399">
    <property type="entry name" value="metG_C_term"/>
    <property type="match status" value="1"/>
</dbReference>
<keyword evidence="12" id="KW-0648">Protein biosynthesis</keyword>
<evidence type="ECO:0000256" key="3">
    <source>
        <dbReference type="ARBA" id="ARBA00011738"/>
    </source>
</evidence>
<name>A0A0U3FQP9_9CREN</name>
<reference evidence="17 18" key="1">
    <citation type="submission" date="2013-11" db="EMBL/GenBank/DDBJ databases">
        <title>Comparative genomics of Ignicoccus.</title>
        <authorList>
            <person name="Podar M."/>
        </authorList>
    </citation>
    <scope>NUCLEOTIDE SEQUENCE [LARGE SCALE GENOMIC DNA]</scope>
    <source>
        <strain evidence="17 18">DSM 13165</strain>
    </source>
</reference>
<evidence type="ECO:0000256" key="5">
    <source>
        <dbReference type="ARBA" id="ARBA00018753"/>
    </source>
</evidence>
<dbReference type="STRING" id="940295.EYM_04600"/>
<dbReference type="OrthoDB" id="30609at2157"/>
<dbReference type="Proteomes" id="UP000060778">
    <property type="component" value="Chromosome"/>
</dbReference>
<dbReference type="InterPro" id="IPR012340">
    <property type="entry name" value="NA-bd_OB-fold"/>
</dbReference>
<comment type="function">
    <text evidence="1">Is required not only for elongation of protein synthesis but also for the initiation of all mRNA translation through initiator tRNA(fMet) aminoacylation.</text>
</comment>
<dbReference type="InterPro" id="IPR002547">
    <property type="entry name" value="tRNA-bd_dom"/>
</dbReference>
<dbReference type="EMBL" id="CP006867">
    <property type="protein sequence ID" value="ALU11776.1"/>
    <property type="molecule type" value="Genomic_DNA"/>
</dbReference>
<dbReference type="FunFam" id="2.40.50.140:FF:000042">
    <property type="entry name" value="Methionine--tRNA ligase"/>
    <property type="match status" value="1"/>
</dbReference>
<evidence type="ECO:0000256" key="2">
    <source>
        <dbReference type="ARBA" id="ARBA00004496"/>
    </source>
</evidence>
<evidence type="ECO:0000256" key="9">
    <source>
        <dbReference type="ARBA" id="ARBA00022741"/>
    </source>
</evidence>
<sequence length="111" mass="12444">MEYVDFETFSKIDLRVGKIVEAEDVPNSRKLLKLVVDLGPLGKRQILSGIKKWYKPEELIGRTVVVVANLKPKKMANLESQGMVLMAEEEEGSKPVFIAPVEEVKPGSKVY</sequence>
<evidence type="ECO:0000256" key="1">
    <source>
        <dbReference type="ARBA" id="ARBA00003314"/>
    </source>
</evidence>
<keyword evidence="13 17" id="KW-0030">Aminoacyl-tRNA synthetase</keyword>
<comment type="subunit">
    <text evidence="3">Homodimer.</text>
</comment>
<proteinExistence type="predicted"/>
<dbReference type="InterPro" id="IPR051270">
    <property type="entry name" value="Tyrosine-tRNA_ligase_regulator"/>
</dbReference>
<dbReference type="PANTHER" id="PTHR11586">
    <property type="entry name" value="TRNA-AMINOACYLATION COFACTOR ARC1 FAMILY MEMBER"/>
    <property type="match status" value="1"/>
</dbReference>
<evidence type="ECO:0000256" key="15">
    <source>
        <dbReference type="ARBA" id="ARBA00047364"/>
    </source>
</evidence>
<dbReference type="Gene3D" id="2.40.50.140">
    <property type="entry name" value="Nucleic acid-binding proteins"/>
    <property type="match status" value="1"/>
</dbReference>
<dbReference type="InterPro" id="IPR004495">
    <property type="entry name" value="Met-tRNA-synth_bsu_C"/>
</dbReference>
<keyword evidence="8" id="KW-0436">Ligase</keyword>
<dbReference type="GO" id="GO:0004825">
    <property type="term" value="F:methionine-tRNA ligase activity"/>
    <property type="evidence" value="ECO:0007669"/>
    <property type="project" value="UniProtKB-EC"/>
</dbReference>
<dbReference type="PROSITE" id="PS50886">
    <property type="entry name" value="TRBD"/>
    <property type="match status" value="1"/>
</dbReference>
<dbReference type="GO" id="GO:0005524">
    <property type="term" value="F:ATP binding"/>
    <property type="evidence" value="ECO:0007669"/>
    <property type="project" value="UniProtKB-KW"/>
</dbReference>
<keyword evidence="11" id="KW-0694">RNA-binding</keyword>
<keyword evidence="6" id="KW-0963">Cytoplasm</keyword>
<evidence type="ECO:0000256" key="10">
    <source>
        <dbReference type="ARBA" id="ARBA00022840"/>
    </source>
</evidence>
<evidence type="ECO:0000256" key="8">
    <source>
        <dbReference type="ARBA" id="ARBA00022598"/>
    </source>
</evidence>
<comment type="subcellular location">
    <subcellularLocation>
        <location evidence="2">Cytoplasm</location>
    </subcellularLocation>
</comment>
<dbReference type="Pfam" id="PF01588">
    <property type="entry name" value="tRNA_bind"/>
    <property type="match status" value="1"/>
</dbReference>
<evidence type="ECO:0000256" key="6">
    <source>
        <dbReference type="ARBA" id="ARBA00022490"/>
    </source>
</evidence>
<gene>
    <name evidence="17" type="ORF">EYM_04600</name>
</gene>
<evidence type="ECO:0000313" key="17">
    <source>
        <dbReference type="EMBL" id="ALU11776.1"/>
    </source>
</evidence>
<organism evidence="17 18">
    <name type="scientific">Ignicoccus islandicus DSM 13165</name>
    <dbReference type="NCBI Taxonomy" id="940295"/>
    <lineage>
        <taxon>Archaea</taxon>
        <taxon>Thermoproteota</taxon>
        <taxon>Thermoprotei</taxon>
        <taxon>Desulfurococcales</taxon>
        <taxon>Desulfurococcaceae</taxon>
        <taxon>Ignicoccus</taxon>
    </lineage>
</organism>
<dbReference type="SUPFAM" id="SSF50249">
    <property type="entry name" value="Nucleic acid-binding proteins"/>
    <property type="match status" value="1"/>
</dbReference>
<protein>
    <recommendedName>
        <fullName evidence="5">Methionine--tRNA ligase</fullName>
        <ecNumber evidence="4">6.1.1.10</ecNumber>
    </recommendedName>
    <alternativeName>
        <fullName evidence="14">Methionyl-tRNA synthetase</fullName>
    </alternativeName>
</protein>
<dbReference type="RefSeq" id="WP_075049861.1">
    <property type="nucleotide sequence ID" value="NZ_CP006867.1"/>
</dbReference>
<evidence type="ECO:0000259" key="16">
    <source>
        <dbReference type="PROSITE" id="PS50886"/>
    </source>
</evidence>
<dbReference type="AlphaFoldDB" id="A0A0U3FQP9"/>
<dbReference type="GO" id="GO:0006431">
    <property type="term" value="P:methionyl-tRNA aminoacylation"/>
    <property type="evidence" value="ECO:0007669"/>
    <property type="project" value="InterPro"/>
</dbReference>
<dbReference type="CDD" id="cd02800">
    <property type="entry name" value="tRNA_bind_EcMetRS_like"/>
    <property type="match status" value="1"/>
</dbReference>
<evidence type="ECO:0000313" key="18">
    <source>
        <dbReference type="Proteomes" id="UP000060778"/>
    </source>
</evidence>
<evidence type="ECO:0000256" key="14">
    <source>
        <dbReference type="ARBA" id="ARBA00030904"/>
    </source>
</evidence>
<keyword evidence="10" id="KW-0067">ATP-binding</keyword>
<evidence type="ECO:0000256" key="13">
    <source>
        <dbReference type="ARBA" id="ARBA00023146"/>
    </source>
</evidence>
<evidence type="ECO:0000256" key="4">
    <source>
        <dbReference type="ARBA" id="ARBA00012838"/>
    </source>
</evidence>
<accession>A0A0U3FQP9</accession>
<keyword evidence="7" id="KW-0820">tRNA-binding</keyword>
<evidence type="ECO:0000256" key="7">
    <source>
        <dbReference type="ARBA" id="ARBA00022555"/>
    </source>
</evidence>
<dbReference type="GO" id="GO:0005737">
    <property type="term" value="C:cytoplasm"/>
    <property type="evidence" value="ECO:0007669"/>
    <property type="project" value="UniProtKB-SubCell"/>
</dbReference>
<dbReference type="PANTHER" id="PTHR11586:SF37">
    <property type="entry name" value="TRNA-BINDING DOMAIN-CONTAINING PROTEIN"/>
    <property type="match status" value="1"/>
</dbReference>
<comment type="catalytic activity">
    <reaction evidence="15">
        <text>tRNA(Met) + L-methionine + ATP = L-methionyl-tRNA(Met) + AMP + diphosphate</text>
        <dbReference type="Rhea" id="RHEA:13481"/>
        <dbReference type="Rhea" id="RHEA-COMP:9667"/>
        <dbReference type="Rhea" id="RHEA-COMP:9698"/>
        <dbReference type="ChEBI" id="CHEBI:30616"/>
        <dbReference type="ChEBI" id="CHEBI:33019"/>
        <dbReference type="ChEBI" id="CHEBI:57844"/>
        <dbReference type="ChEBI" id="CHEBI:78442"/>
        <dbReference type="ChEBI" id="CHEBI:78530"/>
        <dbReference type="ChEBI" id="CHEBI:456215"/>
        <dbReference type="EC" id="6.1.1.10"/>
    </reaction>
</comment>
<dbReference type="EC" id="6.1.1.10" evidence="4"/>
<evidence type="ECO:0000256" key="12">
    <source>
        <dbReference type="ARBA" id="ARBA00022917"/>
    </source>
</evidence>
<keyword evidence="18" id="KW-1185">Reference proteome</keyword>
<evidence type="ECO:0000256" key="11">
    <source>
        <dbReference type="ARBA" id="ARBA00022884"/>
    </source>
</evidence>
<feature type="domain" description="TRNA-binding" evidence="16">
    <location>
        <begin position="8"/>
        <end position="111"/>
    </location>
</feature>
<dbReference type="GO" id="GO:0000049">
    <property type="term" value="F:tRNA binding"/>
    <property type="evidence" value="ECO:0007669"/>
    <property type="project" value="UniProtKB-KW"/>
</dbReference>
<keyword evidence="9" id="KW-0547">Nucleotide-binding</keyword>
<dbReference type="GeneID" id="30680310"/>
<dbReference type="KEGG" id="iis:EYM_04600"/>